<dbReference type="GO" id="GO:0016020">
    <property type="term" value="C:membrane"/>
    <property type="evidence" value="ECO:0007669"/>
    <property type="project" value="UniProtKB-SubCell"/>
</dbReference>
<dbReference type="Proteomes" id="UP001054252">
    <property type="component" value="Unassembled WGS sequence"/>
</dbReference>
<evidence type="ECO:0000259" key="17">
    <source>
        <dbReference type="PROSITE" id="PS50011"/>
    </source>
</evidence>
<keyword evidence="10 15" id="KW-0472">Membrane</keyword>
<dbReference type="AlphaFoldDB" id="A0AAV5HUK7"/>
<dbReference type="InterPro" id="IPR011009">
    <property type="entry name" value="Kinase-like_dom_sf"/>
</dbReference>
<keyword evidence="19" id="KW-1185">Reference proteome</keyword>
<evidence type="ECO:0000256" key="3">
    <source>
        <dbReference type="ARBA" id="ARBA00022527"/>
    </source>
</evidence>
<evidence type="ECO:0000256" key="2">
    <source>
        <dbReference type="ARBA" id="ARBA00012513"/>
    </source>
</evidence>
<reference evidence="18 19" key="1">
    <citation type="journal article" date="2021" name="Commun. Biol.">
        <title>The genome of Shorea leprosula (Dipterocarpaceae) highlights the ecological relevance of drought in aseasonal tropical rainforests.</title>
        <authorList>
            <person name="Ng K.K.S."/>
            <person name="Kobayashi M.J."/>
            <person name="Fawcett J.A."/>
            <person name="Hatakeyama M."/>
            <person name="Paape T."/>
            <person name="Ng C.H."/>
            <person name="Ang C.C."/>
            <person name="Tnah L.H."/>
            <person name="Lee C.T."/>
            <person name="Nishiyama T."/>
            <person name="Sese J."/>
            <person name="O'Brien M.J."/>
            <person name="Copetti D."/>
            <person name="Mohd Noor M.I."/>
            <person name="Ong R.C."/>
            <person name="Putra M."/>
            <person name="Sireger I.Z."/>
            <person name="Indrioko S."/>
            <person name="Kosugi Y."/>
            <person name="Izuno A."/>
            <person name="Isagi Y."/>
            <person name="Lee S.L."/>
            <person name="Shimizu K.K."/>
        </authorList>
    </citation>
    <scope>NUCLEOTIDE SEQUENCE [LARGE SCALE GENOMIC DNA]</scope>
    <source>
        <strain evidence="18">214</strain>
    </source>
</reference>
<keyword evidence="8 14" id="KW-0067">ATP-binding</keyword>
<keyword evidence="4" id="KW-0808">Transferase</keyword>
<evidence type="ECO:0000256" key="10">
    <source>
        <dbReference type="ARBA" id="ARBA00023136"/>
    </source>
</evidence>
<dbReference type="Pfam" id="PF14380">
    <property type="entry name" value="WAK_assoc"/>
    <property type="match status" value="1"/>
</dbReference>
<evidence type="ECO:0000256" key="14">
    <source>
        <dbReference type="PROSITE-ProRule" id="PRU10141"/>
    </source>
</evidence>
<dbReference type="Pfam" id="PF13947">
    <property type="entry name" value="GUB_WAK_bind"/>
    <property type="match status" value="1"/>
</dbReference>
<dbReference type="GO" id="GO:0005524">
    <property type="term" value="F:ATP binding"/>
    <property type="evidence" value="ECO:0007669"/>
    <property type="project" value="UniProtKB-UniRule"/>
</dbReference>
<dbReference type="GO" id="GO:0030247">
    <property type="term" value="F:polysaccharide binding"/>
    <property type="evidence" value="ECO:0007669"/>
    <property type="project" value="InterPro"/>
</dbReference>
<dbReference type="GO" id="GO:0004674">
    <property type="term" value="F:protein serine/threonine kinase activity"/>
    <property type="evidence" value="ECO:0007669"/>
    <property type="project" value="UniProtKB-KW"/>
</dbReference>
<comment type="catalytic activity">
    <reaction evidence="13">
        <text>L-seryl-[protein] + ATP = O-phospho-L-seryl-[protein] + ADP + H(+)</text>
        <dbReference type="Rhea" id="RHEA:17989"/>
        <dbReference type="Rhea" id="RHEA-COMP:9863"/>
        <dbReference type="Rhea" id="RHEA-COMP:11604"/>
        <dbReference type="ChEBI" id="CHEBI:15378"/>
        <dbReference type="ChEBI" id="CHEBI:29999"/>
        <dbReference type="ChEBI" id="CHEBI:30616"/>
        <dbReference type="ChEBI" id="CHEBI:83421"/>
        <dbReference type="ChEBI" id="CHEBI:456216"/>
        <dbReference type="EC" id="2.7.11.1"/>
    </reaction>
</comment>
<dbReference type="InterPro" id="IPR025287">
    <property type="entry name" value="WAK_GUB"/>
</dbReference>
<dbReference type="PROSITE" id="PS50011">
    <property type="entry name" value="PROTEIN_KINASE_DOM"/>
    <property type="match status" value="1"/>
</dbReference>
<feature type="domain" description="Protein kinase" evidence="17">
    <location>
        <begin position="317"/>
        <end position="597"/>
    </location>
</feature>
<proteinExistence type="predicted"/>
<comment type="catalytic activity">
    <reaction evidence="12">
        <text>L-threonyl-[protein] + ATP = O-phospho-L-threonyl-[protein] + ADP + H(+)</text>
        <dbReference type="Rhea" id="RHEA:46608"/>
        <dbReference type="Rhea" id="RHEA-COMP:11060"/>
        <dbReference type="Rhea" id="RHEA-COMP:11605"/>
        <dbReference type="ChEBI" id="CHEBI:15378"/>
        <dbReference type="ChEBI" id="CHEBI:30013"/>
        <dbReference type="ChEBI" id="CHEBI:30616"/>
        <dbReference type="ChEBI" id="CHEBI:61977"/>
        <dbReference type="ChEBI" id="CHEBI:456216"/>
        <dbReference type="EC" id="2.7.11.1"/>
    </reaction>
</comment>
<dbReference type="EC" id="2.7.11.1" evidence="2"/>
<dbReference type="InterPro" id="IPR017441">
    <property type="entry name" value="Protein_kinase_ATP_BS"/>
</dbReference>
<comment type="subcellular location">
    <subcellularLocation>
        <location evidence="1">Membrane</location>
        <topology evidence="1">Single-pass type I membrane protein</topology>
    </subcellularLocation>
</comment>
<evidence type="ECO:0000256" key="9">
    <source>
        <dbReference type="ARBA" id="ARBA00022989"/>
    </source>
</evidence>
<evidence type="ECO:0000256" key="12">
    <source>
        <dbReference type="ARBA" id="ARBA00047899"/>
    </source>
</evidence>
<evidence type="ECO:0000256" key="4">
    <source>
        <dbReference type="ARBA" id="ARBA00022679"/>
    </source>
</evidence>
<name>A0AAV5HUK7_9ROSI</name>
<protein>
    <recommendedName>
        <fullName evidence="2">non-specific serine/threonine protein kinase</fullName>
        <ecNumber evidence="2">2.7.11.1</ecNumber>
    </recommendedName>
</protein>
<keyword evidence="5 15" id="KW-0812">Transmembrane</keyword>
<dbReference type="PANTHER" id="PTHR27009">
    <property type="entry name" value="RUST RESISTANCE KINASE LR10-RELATED"/>
    <property type="match status" value="1"/>
</dbReference>
<evidence type="ECO:0000256" key="8">
    <source>
        <dbReference type="ARBA" id="ARBA00022840"/>
    </source>
</evidence>
<keyword evidence="3" id="KW-0723">Serine/threonine-protein kinase</keyword>
<keyword evidence="6 16" id="KW-0732">Signal</keyword>
<feature type="chain" id="PRO_5043955189" description="non-specific serine/threonine protein kinase" evidence="16">
    <location>
        <begin position="31"/>
        <end position="627"/>
    </location>
</feature>
<feature type="transmembrane region" description="Helical" evidence="15">
    <location>
        <begin position="247"/>
        <end position="280"/>
    </location>
</feature>
<dbReference type="InterPro" id="IPR032872">
    <property type="entry name" value="WAK_assoc_C"/>
</dbReference>
<keyword evidence="3" id="KW-0418">Kinase</keyword>
<dbReference type="PROSITE" id="PS00107">
    <property type="entry name" value="PROTEIN_KINASE_ATP"/>
    <property type="match status" value="1"/>
</dbReference>
<evidence type="ECO:0000256" key="1">
    <source>
        <dbReference type="ARBA" id="ARBA00004479"/>
    </source>
</evidence>
<dbReference type="Gene3D" id="3.30.200.20">
    <property type="entry name" value="Phosphorylase Kinase, domain 1"/>
    <property type="match status" value="1"/>
</dbReference>
<dbReference type="Pfam" id="PF07714">
    <property type="entry name" value="PK_Tyr_Ser-Thr"/>
    <property type="match status" value="1"/>
</dbReference>
<evidence type="ECO:0000256" key="7">
    <source>
        <dbReference type="ARBA" id="ARBA00022741"/>
    </source>
</evidence>
<dbReference type="FunFam" id="3.30.200.20:FF:000178">
    <property type="entry name" value="serine/threonine-protein kinase PBS1-like"/>
    <property type="match status" value="1"/>
</dbReference>
<evidence type="ECO:0000256" key="6">
    <source>
        <dbReference type="ARBA" id="ARBA00022729"/>
    </source>
</evidence>
<keyword evidence="11" id="KW-0325">Glycoprotein</keyword>
<dbReference type="SUPFAM" id="SSF56112">
    <property type="entry name" value="Protein kinase-like (PK-like)"/>
    <property type="match status" value="1"/>
</dbReference>
<evidence type="ECO:0000313" key="19">
    <source>
        <dbReference type="Proteomes" id="UP001054252"/>
    </source>
</evidence>
<dbReference type="InterPro" id="IPR045874">
    <property type="entry name" value="LRK10/LRL21-25-like"/>
</dbReference>
<evidence type="ECO:0000256" key="13">
    <source>
        <dbReference type="ARBA" id="ARBA00048679"/>
    </source>
</evidence>
<dbReference type="InterPro" id="IPR000719">
    <property type="entry name" value="Prot_kinase_dom"/>
</dbReference>
<gene>
    <name evidence="18" type="ORF">SLEP1_g4262</name>
</gene>
<evidence type="ECO:0000313" key="18">
    <source>
        <dbReference type="EMBL" id="GKU90252.1"/>
    </source>
</evidence>
<dbReference type="SMART" id="SM00220">
    <property type="entry name" value="S_TKc"/>
    <property type="match status" value="1"/>
</dbReference>
<feature type="signal peptide" evidence="16">
    <location>
        <begin position="1"/>
        <end position="30"/>
    </location>
</feature>
<organism evidence="18 19">
    <name type="scientific">Rubroshorea leprosula</name>
    <dbReference type="NCBI Taxonomy" id="152421"/>
    <lineage>
        <taxon>Eukaryota</taxon>
        <taxon>Viridiplantae</taxon>
        <taxon>Streptophyta</taxon>
        <taxon>Embryophyta</taxon>
        <taxon>Tracheophyta</taxon>
        <taxon>Spermatophyta</taxon>
        <taxon>Magnoliopsida</taxon>
        <taxon>eudicotyledons</taxon>
        <taxon>Gunneridae</taxon>
        <taxon>Pentapetalae</taxon>
        <taxon>rosids</taxon>
        <taxon>malvids</taxon>
        <taxon>Malvales</taxon>
        <taxon>Dipterocarpaceae</taxon>
        <taxon>Rubroshorea</taxon>
    </lineage>
</organism>
<keyword evidence="9 15" id="KW-1133">Transmembrane helix</keyword>
<evidence type="ECO:0000256" key="5">
    <source>
        <dbReference type="ARBA" id="ARBA00022692"/>
    </source>
</evidence>
<feature type="binding site" evidence="14">
    <location>
        <position position="345"/>
    </location>
    <ligand>
        <name>ATP</name>
        <dbReference type="ChEBI" id="CHEBI:30616"/>
    </ligand>
</feature>
<dbReference type="InterPro" id="IPR001245">
    <property type="entry name" value="Ser-Thr/Tyr_kinase_cat_dom"/>
</dbReference>
<evidence type="ECO:0000256" key="16">
    <source>
        <dbReference type="SAM" id="SignalP"/>
    </source>
</evidence>
<accession>A0AAV5HUK7</accession>
<dbReference type="Gene3D" id="1.10.510.10">
    <property type="entry name" value="Transferase(Phosphotransferase) domain 1"/>
    <property type="match status" value="1"/>
</dbReference>
<evidence type="ECO:0000256" key="15">
    <source>
        <dbReference type="SAM" id="Phobius"/>
    </source>
</evidence>
<dbReference type="EMBL" id="BPVZ01000004">
    <property type="protein sequence ID" value="GKU90252.1"/>
    <property type="molecule type" value="Genomic_DNA"/>
</dbReference>
<keyword evidence="7 14" id="KW-0547">Nucleotide-binding</keyword>
<evidence type="ECO:0000256" key="11">
    <source>
        <dbReference type="ARBA" id="ARBA00023180"/>
    </source>
</evidence>
<comment type="caution">
    <text evidence="18">The sequence shown here is derived from an EMBL/GenBank/DDBJ whole genome shotgun (WGS) entry which is preliminary data.</text>
</comment>
<sequence>MKGEESSFSLASLLSLLFLFLSFFTLTVQGRTVCSSVCGNITDIRYPFRLESDPLDCGVPVYQLSCENDQTILNFLSGRYYVKRISYEERVIRLVDFNLADVRCSLPFTNLSMADVLWDGRYSAVLSYHHVNFLTCSKNLTDPAYTRVPCLSGNAHHVFVNISNYYLFPDEIPASCEKTSWVPTVYDESKKNLSYETISKMLEEGFDVGWTVDCWYCKLAYGDCYLKSEDKPYRYNCSYDDDYVPTWQIILAFLMLILIGLILLVRFILAPLVVIGIILHMCITTRKKNKNVENFAQGQQFSTTKRYSYADVMSMTNNLEDKLGQGGFGSVYRGQLPGGCFLAVKLLGTLKVREEDFINEVAVIGRIRHANVVQLVGFCSEGSKCALLYEYMPNGSLEKNVFSKRGKAQEYSWEKLQQIALGMARGIEFLCTGDHDFAVHLDIKPQNVLLDQNFIPKIADFGLAKLYPKKSDFVSMCATGEAIRYMAPEMISRDFGEVSIKSDVYSFGTLLLEMASRKRNVDVDSCKMFFPSWVYDQLEDGGETELLDSEAITAKKLLIIGLWCTQVKASDRPSMSRVIGMLQGSIYELEMPPKPFLSTPQYTSMMELQLDSPNELLIISESMEKSS</sequence>